<dbReference type="Proteomes" id="UP000315525">
    <property type="component" value="Unassembled WGS sequence"/>
</dbReference>
<comment type="caution">
    <text evidence="3">The sequence shown here is derived from an EMBL/GenBank/DDBJ whole genome shotgun (WGS) entry which is preliminary data.</text>
</comment>
<proteinExistence type="predicted"/>
<dbReference type="AlphaFoldDB" id="A0A523UTU9"/>
<organism evidence="3 4">
    <name type="scientific">candidate division TA06 bacterium</name>
    <dbReference type="NCBI Taxonomy" id="2250710"/>
    <lineage>
        <taxon>Bacteria</taxon>
        <taxon>Bacteria division TA06</taxon>
    </lineage>
</organism>
<dbReference type="GO" id="GO:0004190">
    <property type="term" value="F:aspartic-type endopeptidase activity"/>
    <property type="evidence" value="ECO:0007669"/>
    <property type="project" value="InterPro"/>
</dbReference>
<dbReference type="PROSITE" id="PS50175">
    <property type="entry name" value="ASP_PROT_RETROV"/>
    <property type="match status" value="1"/>
</dbReference>
<evidence type="ECO:0000313" key="3">
    <source>
        <dbReference type="EMBL" id="TET45977.1"/>
    </source>
</evidence>
<evidence type="ECO:0000256" key="1">
    <source>
        <dbReference type="ARBA" id="ARBA00022801"/>
    </source>
</evidence>
<dbReference type="GO" id="GO:0006508">
    <property type="term" value="P:proteolysis"/>
    <property type="evidence" value="ECO:0007669"/>
    <property type="project" value="InterPro"/>
</dbReference>
<sequence>MRIRGYLHRDKSPYMDALISLENEGIKRKVSFLIDTGTPKTIISERDALKLGLNLERLERLEEELLSLGGFSETFRLRDVVFQFASGDGGHIENLDEVLVNREKGLPDEIKKQIPSLMGRDLIGKFVLVLDEGQSMVFMTDEHPHPL</sequence>
<dbReference type="Gene3D" id="2.40.70.10">
    <property type="entry name" value="Acid Proteases"/>
    <property type="match status" value="1"/>
</dbReference>
<reference evidence="3 4" key="1">
    <citation type="submission" date="2019-03" db="EMBL/GenBank/DDBJ databases">
        <title>Metabolic potential of uncultured bacteria and archaea associated with petroleum seepage in deep-sea sediments.</title>
        <authorList>
            <person name="Dong X."/>
            <person name="Hubert C."/>
        </authorList>
    </citation>
    <scope>NUCLEOTIDE SEQUENCE [LARGE SCALE GENOMIC DNA]</scope>
    <source>
        <strain evidence="3">E44_bin18</strain>
    </source>
</reference>
<name>A0A523UTU9_UNCT6</name>
<keyword evidence="1" id="KW-0378">Hydrolase</keyword>
<dbReference type="EMBL" id="SOJN01000070">
    <property type="protein sequence ID" value="TET45977.1"/>
    <property type="molecule type" value="Genomic_DNA"/>
</dbReference>
<dbReference type="InterPro" id="IPR021109">
    <property type="entry name" value="Peptidase_aspartic_dom_sf"/>
</dbReference>
<evidence type="ECO:0000313" key="4">
    <source>
        <dbReference type="Proteomes" id="UP000315525"/>
    </source>
</evidence>
<protein>
    <recommendedName>
        <fullName evidence="2">Peptidase A2 domain-containing protein</fullName>
    </recommendedName>
</protein>
<evidence type="ECO:0000259" key="2">
    <source>
        <dbReference type="PROSITE" id="PS50175"/>
    </source>
</evidence>
<accession>A0A523UTU9</accession>
<dbReference type="Pfam" id="PF13650">
    <property type="entry name" value="Asp_protease_2"/>
    <property type="match status" value="1"/>
</dbReference>
<dbReference type="InterPro" id="IPR001995">
    <property type="entry name" value="Peptidase_A2_cat"/>
</dbReference>
<feature type="domain" description="Peptidase A2" evidence="2">
    <location>
        <begin position="30"/>
        <end position="122"/>
    </location>
</feature>
<dbReference type="SUPFAM" id="SSF50630">
    <property type="entry name" value="Acid proteases"/>
    <property type="match status" value="1"/>
</dbReference>
<gene>
    <name evidence="3" type="ORF">E3J62_05420</name>
</gene>